<sequence length="145" mass="16440">MHNKSVNQCPQLTDDRWQKQKQQRQKKKKKMKKGTTNTGRKMQADMSYNNRASTLSNVEQTARLTVKKKKKKKKGRITTVAFASINFLQANSRGDLMEGMQWRKRSQTARQLHAIAGEKSGQPIAPTCPTSNAVNWGGRTSRPPV</sequence>
<organism evidence="2 3">
    <name type="scientific">Trichinella papuae</name>
    <dbReference type="NCBI Taxonomy" id="268474"/>
    <lineage>
        <taxon>Eukaryota</taxon>
        <taxon>Metazoa</taxon>
        <taxon>Ecdysozoa</taxon>
        <taxon>Nematoda</taxon>
        <taxon>Enoplea</taxon>
        <taxon>Dorylaimia</taxon>
        <taxon>Trichinellida</taxon>
        <taxon>Trichinellidae</taxon>
        <taxon>Trichinella</taxon>
    </lineage>
</organism>
<name>A0A0V1MZP0_9BILA</name>
<evidence type="ECO:0000256" key="1">
    <source>
        <dbReference type="SAM" id="MobiDB-lite"/>
    </source>
</evidence>
<feature type="compositionally biased region" description="Polar residues" evidence="1">
    <location>
        <begin position="1"/>
        <end position="11"/>
    </location>
</feature>
<gene>
    <name evidence="2" type="ORF">T10_5449</name>
</gene>
<dbReference type="EMBL" id="JYDO01000021">
    <property type="protein sequence ID" value="KRZ77239.1"/>
    <property type="molecule type" value="Genomic_DNA"/>
</dbReference>
<feature type="compositionally biased region" description="Polar residues" evidence="1">
    <location>
        <begin position="34"/>
        <end position="53"/>
    </location>
</feature>
<reference evidence="2 3" key="1">
    <citation type="submission" date="2015-01" db="EMBL/GenBank/DDBJ databases">
        <title>Evolution of Trichinella species and genotypes.</title>
        <authorList>
            <person name="Korhonen P.K."/>
            <person name="Edoardo P."/>
            <person name="Giuseppe L.R."/>
            <person name="Gasser R.B."/>
        </authorList>
    </citation>
    <scope>NUCLEOTIDE SEQUENCE [LARGE SCALE GENOMIC DNA]</scope>
    <source>
        <strain evidence="2">ISS1980</strain>
    </source>
</reference>
<feature type="region of interest" description="Disordered" evidence="1">
    <location>
        <begin position="118"/>
        <end position="145"/>
    </location>
</feature>
<evidence type="ECO:0000313" key="2">
    <source>
        <dbReference type="EMBL" id="KRZ77239.1"/>
    </source>
</evidence>
<dbReference type="Proteomes" id="UP000054843">
    <property type="component" value="Unassembled WGS sequence"/>
</dbReference>
<proteinExistence type="predicted"/>
<evidence type="ECO:0000313" key="3">
    <source>
        <dbReference type="Proteomes" id="UP000054843"/>
    </source>
</evidence>
<feature type="region of interest" description="Disordered" evidence="1">
    <location>
        <begin position="1"/>
        <end position="53"/>
    </location>
</feature>
<dbReference type="AlphaFoldDB" id="A0A0V1MZP0"/>
<keyword evidence="3" id="KW-1185">Reference proteome</keyword>
<protein>
    <submittedName>
        <fullName evidence="2">Uncharacterized protein</fullName>
    </submittedName>
</protein>
<feature type="compositionally biased region" description="Basic residues" evidence="1">
    <location>
        <begin position="19"/>
        <end position="33"/>
    </location>
</feature>
<comment type="caution">
    <text evidence="2">The sequence shown here is derived from an EMBL/GenBank/DDBJ whole genome shotgun (WGS) entry which is preliminary data.</text>
</comment>
<accession>A0A0V1MZP0</accession>
<dbReference type="OrthoDB" id="10535202at2759"/>